<dbReference type="GeneID" id="66869681"/>
<protein>
    <submittedName>
        <fullName evidence="7">MFS transporter</fullName>
    </submittedName>
</protein>
<feature type="transmembrane region" description="Helical" evidence="6">
    <location>
        <begin position="95"/>
        <end position="114"/>
    </location>
</feature>
<keyword evidence="4 6" id="KW-1133">Transmembrane helix</keyword>
<comment type="caution">
    <text evidence="7">The sequence shown here is derived from an EMBL/GenBank/DDBJ whole genome shotgun (WGS) entry which is preliminary data.</text>
</comment>
<keyword evidence="5 6" id="KW-0472">Membrane</keyword>
<dbReference type="GO" id="GO:0005886">
    <property type="term" value="C:plasma membrane"/>
    <property type="evidence" value="ECO:0007669"/>
    <property type="project" value="UniProtKB-SubCell"/>
</dbReference>
<evidence type="ECO:0000256" key="2">
    <source>
        <dbReference type="ARBA" id="ARBA00022475"/>
    </source>
</evidence>
<proteinExistence type="predicted"/>
<keyword evidence="8" id="KW-1185">Reference proteome</keyword>
<dbReference type="EMBL" id="LGTO01000004">
    <property type="protein sequence ID" value="KNE21947.1"/>
    <property type="molecule type" value="Genomic_DNA"/>
</dbReference>
<dbReference type="Gene3D" id="1.20.1250.20">
    <property type="entry name" value="MFS general substrate transporter like domains"/>
    <property type="match status" value="1"/>
</dbReference>
<dbReference type="PANTHER" id="PTHR23513">
    <property type="entry name" value="INTEGRAL MEMBRANE EFFLUX PROTEIN-RELATED"/>
    <property type="match status" value="1"/>
</dbReference>
<dbReference type="RefSeq" id="WP_050350229.1">
    <property type="nucleotide sequence ID" value="NZ_CP073011.1"/>
</dbReference>
<dbReference type="PANTHER" id="PTHR23513:SF6">
    <property type="entry name" value="MAJOR FACILITATOR SUPERFAMILY ASSOCIATED DOMAIN-CONTAINING PROTEIN"/>
    <property type="match status" value="1"/>
</dbReference>
<feature type="transmembrane region" description="Helical" evidence="6">
    <location>
        <begin position="340"/>
        <end position="367"/>
    </location>
</feature>
<gene>
    <name evidence="7" type="ORF">AFK71_03845</name>
</gene>
<keyword evidence="3 6" id="KW-0812">Transmembrane</keyword>
<evidence type="ECO:0000256" key="1">
    <source>
        <dbReference type="ARBA" id="ARBA00004651"/>
    </source>
</evidence>
<feature type="transmembrane region" description="Helical" evidence="6">
    <location>
        <begin position="306"/>
        <end position="328"/>
    </location>
</feature>
<name>A0A0L0QTU4_VIRPA</name>
<evidence type="ECO:0000256" key="3">
    <source>
        <dbReference type="ARBA" id="ARBA00022692"/>
    </source>
</evidence>
<feature type="transmembrane region" description="Helical" evidence="6">
    <location>
        <begin position="38"/>
        <end position="58"/>
    </location>
</feature>
<comment type="subcellular location">
    <subcellularLocation>
        <location evidence="1">Cell membrane</location>
        <topology evidence="1">Multi-pass membrane protein</topology>
    </subcellularLocation>
</comment>
<dbReference type="AlphaFoldDB" id="A0A0L0QTU4"/>
<feature type="transmembrane region" description="Helical" evidence="6">
    <location>
        <begin position="256"/>
        <end position="275"/>
    </location>
</feature>
<dbReference type="Proteomes" id="UP000036780">
    <property type="component" value="Unassembled WGS sequence"/>
</dbReference>
<evidence type="ECO:0000313" key="8">
    <source>
        <dbReference type="Proteomes" id="UP000036780"/>
    </source>
</evidence>
<keyword evidence="2" id="KW-1003">Cell membrane</keyword>
<evidence type="ECO:0000256" key="6">
    <source>
        <dbReference type="SAM" id="Phobius"/>
    </source>
</evidence>
<evidence type="ECO:0000256" key="4">
    <source>
        <dbReference type="ARBA" id="ARBA00022989"/>
    </source>
</evidence>
<evidence type="ECO:0000313" key="7">
    <source>
        <dbReference type="EMBL" id="KNE21947.1"/>
    </source>
</evidence>
<feature type="transmembrane region" description="Helical" evidence="6">
    <location>
        <begin position="70"/>
        <end position="89"/>
    </location>
</feature>
<feature type="transmembrane region" description="Helical" evidence="6">
    <location>
        <begin position="282"/>
        <end position="300"/>
    </location>
</feature>
<feature type="transmembrane region" description="Helical" evidence="6">
    <location>
        <begin position="373"/>
        <end position="392"/>
    </location>
</feature>
<reference evidence="8" key="1">
    <citation type="submission" date="2015-07" db="EMBL/GenBank/DDBJ databases">
        <title>Fjat-10053 dsm26.</title>
        <authorList>
            <person name="Liu B."/>
            <person name="Wang J."/>
            <person name="Zhu Y."/>
            <person name="Liu G."/>
            <person name="Chen Q."/>
            <person name="Chen Z."/>
            <person name="Lan J."/>
            <person name="Che J."/>
            <person name="Ge C."/>
            <person name="Shi H."/>
            <person name="Pan Z."/>
            <person name="Liu X."/>
        </authorList>
    </citation>
    <scope>NUCLEOTIDE SEQUENCE [LARGE SCALE GENOMIC DNA]</scope>
    <source>
        <strain evidence="8">DSM 26</strain>
    </source>
</reference>
<feature type="transmembrane region" description="Helical" evidence="6">
    <location>
        <begin position="164"/>
        <end position="182"/>
    </location>
</feature>
<dbReference type="SUPFAM" id="SSF103473">
    <property type="entry name" value="MFS general substrate transporter"/>
    <property type="match status" value="1"/>
</dbReference>
<evidence type="ECO:0000256" key="5">
    <source>
        <dbReference type="ARBA" id="ARBA00023136"/>
    </source>
</evidence>
<dbReference type="InterPro" id="IPR011701">
    <property type="entry name" value="MFS"/>
</dbReference>
<dbReference type="PATRIC" id="fig|1473.5.peg.3720"/>
<dbReference type="Pfam" id="PF07690">
    <property type="entry name" value="MFS_1"/>
    <property type="match status" value="1"/>
</dbReference>
<organism evidence="7 8">
    <name type="scientific">Virgibacillus pantothenticus</name>
    <dbReference type="NCBI Taxonomy" id="1473"/>
    <lineage>
        <taxon>Bacteria</taxon>
        <taxon>Bacillati</taxon>
        <taxon>Bacillota</taxon>
        <taxon>Bacilli</taxon>
        <taxon>Bacillales</taxon>
        <taxon>Bacillaceae</taxon>
        <taxon>Virgibacillus</taxon>
    </lineage>
</organism>
<accession>A0A0L0QTU4</accession>
<feature type="transmembrane region" description="Helical" evidence="6">
    <location>
        <begin position="7"/>
        <end position="32"/>
    </location>
</feature>
<dbReference type="GO" id="GO:0022857">
    <property type="term" value="F:transmembrane transporter activity"/>
    <property type="evidence" value="ECO:0007669"/>
    <property type="project" value="InterPro"/>
</dbReference>
<dbReference type="InterPro" id="IPR036259">
    <property type="entry name" value="MFS_trans_sf"/>
</dbReference>
<sequence length="416" mass="45454">MKTRNFILLISGRIVTNIGDSLYAVASMWLVYELTKNNFFTGLAGFLTAAPIALQFFIGPIIDRIEHRSILIYSQMLQAVLLAVIPLAYYFDVLYAWIVLTICPLASIIQQFVYPTHFSILPKIVDKDSLTKANSFMTSTYQLLDLILMGVSGVIIAIMGAVAVYMLDAIAFLIAMTLFYYLKFPGTKNVNVEAESKFSLKEEWSSYKLDLKEGYSFIRRSFIPKFLLAAIIANFVIGGVSAILPDYAANRGGSHIYGWYLGAMSGGLLAGSFLANVFNKIPLGRVTIIGFFISGLSWIFSGVTNITILSILLFGISYISIGLTNVLFLSSLQNILPSEVLGRVFSFVAGATMIASPLGSLIGGSIATFTGSFVVFMSGSLGILFVSLYWIIIPKLRNLPSPADFGEDGTLMAKQS</sequence>
<dbReference type="OrthoDB" id="2287060at2"/>
<dbReference type="CDD" id="cd06173">
    <property type="entry name" value="MFS_MefA_like"/>
    <property type="match status" value="1"/>
</dbReference>
<feature type="transmembrane region" description="Helical" evidence="6">
    <location>
        <begin position="226"/>
        <end position="244"/>
    </location>
</feature>